<comment type="caution">
    <text evidence="2">The sequence shown here is derived from an EMBL/GenBank/DDBJ whole genome shotgun (WGS) entry which is preliminary data.</text>
</comment>
<name>A0A6M0Q4M1_9BACI</name>
<sequence>MTDNKDMPDFDSLSDRVIAEPTEKPIFAMKTKLDPETPEEDNPYYKENISQEERKKLDEYFGKS</sequence>
<dbReference type="RefSeq" id="WP_163178448.1">
    <property type="nucleotide sequence ID" value="NZ_JAAIWM010000002.1"/>
</dbReference>
<organism evidence="2 3">
    <name type="scientific">Bacillus mesophilus</name>
    <dbReference type="NCBI Taxonomy" id="1808955"/>
    <lineage>
        <taxon>Bacteria</taxon>
        <taxon>Bacillati</taxon>
        <taxon>Bacillota</taxon>
        <taxon>Bacilli</taxon>
        <taxon>Bacillales</taxon>
        <taxon>Bacillaceae</taxon>
        <taxon>Bacillus</taxon>
    </lineage>
</organism>
<keyword evidence="3" id="KW-1185">Reference proteome</keyword>
<evidence type="ECO:0000313" key="3">
    <source>
        <dbReference type="Proteomes" id="UP000481043"/>
    </source>
</evidence>
<evidence type="ECO:0000313" key="2">
    <source>
        <dbReference type="EMBL" id="NEY71174.1"/>
    </source>
</evidence>
<evidence type="ECO:0000256" key="1">
    <source>
        <dbReference type="SAM" id="MobiDB-lite"/>
    </source>
</evidence>
<protein>
    <submittedName>
        <fullName evidence="2">Uncharacterized protein</fullName>
    </submittedName>
</protein>
<proteinExistence type="predicted"/>
<accession>A0A6M0Q4M1</accession>
<feature type="region of interest" description="Disordered" evidence="1">
    <location>
        <begin position="1"/>
        <end position="51"/>
    </location>
</feature>
<feature type="compositionally biased region" description="Basic and acidic residues" evidence="1">
    <location>
        <begin position="1"/>
        <end position="23"/>
    </location>
</feature>
<gene>
    <name evidence="2" type="ORF">G4D63_05405</name>
</gene>
<dbReference type="EMBL" id="JAAIWM010000002">
    <property type="protein sequence ID" value="NEY71174.1"/>
    <property type="molecule type" value="Genomic_DNA"/>
</dbReference>
<reference evidence="2 3" key="1">
    <citation type="submission" date="2020-02" db="EMBL/GenBank/DDBJ databases">
        <title>Bacillus aquiflavi sp. nov., isolated from yellow water of strong flavor Chinese baijiu in Yibin region of China.</title>
        <authorList>
            <person name="Xie J."/>
        </authorList>
    </citation>
    <scope>NUCLEOTIDE SEQUENCE [LARGE SCALE GENOMIC DNA]</scope>
    <source>
        <strain evidence="2 3">SA4</strain>
    </source>
</reference>
<dbReference type="Proteomes" id="UP000481043">
    <property type="component" value="Unassembled WGS sequence"/>
</dbReference>
<dbReference type="AlphaFoldDB" id="A0A6M0Q4M1"/>